<dbReference type="AlphaFoldDB" id="A0A7N0TTC2"/>
<dbReference type="PANTHER" id="PTHR14233">
    <property type="entry name" value="DUF914-RELATED"/>
    <property type="match status" value="1"/>
</dbReference>
<comment type="subcellular location">
    <subcellularLocation>
        <location evidence="1">Membrane</location>
        <topology evidence="1">Multi-pass membrane protein</topology>
    </subcellularLocation>
</comment>
<organism evidence="8 9">
    <name type="scientific">Kalanchoe fedtschenkoi</name>
    <name type="common">Lavender scallops</name>
    <name type="synonym">South American air plant</name>
    <dbReference type="NCBI Taxonomy" id="63787"/>
    <lineage>
        <taxon>Eukaryota</taxon>
        <taxon>Viridiplantae</taxon>
        <taxon>Streptophyta</taxon>
        <taxon>Embryophyta</taxon>
        <taxon>Tracheophyta</taxon>
        <taxon>Spermatophyta</taxon>
        <taxon>Magnoliopsida</taxon>
        <taxon>eudicotyledons</taxon>
        <taxon>Gunneridae</taxon>
        <taxon>Pentapetalae</taxon>
        <taxon>Saxifragales</taxon>
        <taxon>Crassulaceae</taxon>
        <taxon>Kalanchoe</taxon>
    </lineage>
</organism>
<keyword evidence="5 7" id="KW-1133">Transmembrane helix</keyword>
<dbReference type="GO" id="GO:0016020">
    <property type="term" value="C:membrane"/>
    <property type="evidence" value="ECO:0007669"/>
    <property type="project" value="UniProtKB-SubCell"/>
</dbReference>
<evidence type="ECO:0000313" key="8">
    <source>
        <dbReference type="EnsemblPlants" id="Kaladp0044s0009.1.v1.1"/>
    </source>
</evidence>
<name>A0A7N0TTC2_KALFE</name>
<evidence type="ECO:0000256" key="7">
    <source>
        <dbReference type="SAM" id="Phobius"/>
    </source>
</evidence>
<feature type="transmembrane region" description="Helical" evidence="7">
    <location>
        <begin position="49"/>
        <end position="65"/>
    </location>
</feature>
<keyword evidence="3" id="KW-0813">Transport</keyword>
<accession>A0A7N0TTC2</accession>
<dbReference type="PANTHER" id="PTHR14233:SF4">
    <property type="entry name" value="SOLUTE CARRIER FAMILY 35 MEMBER F2"/>
    <property type="match status" value="1"/>
</dbReference>
<dbReference type="InterPro" id="IPR052221">
    <property type="entry name" value="SLC35F_Transporter"/>
</dbReference>
<keyword evidence="6 7" id="KW-0472">Membrane</keyword>
<evidence type="ECO:0000256" key="1">
    <source>
        <dbReference type="ARBA" id="ARBA00004141"/>
    </source>
</evidence>
<dbReference type="Pfam" id="PF06027">
    <property type="entry name" value="SLC35F"/>
    <property type="match status" value="1"/>
</dbReference>
<dbReference type="GO" id="GO:0022857">
    <property type="term" value="F:transmembrane transporter activity"/>
    <property type="evidence" value="ECO:0007669"/>
    <property type="project" value="InterPro"/>
</dbReference>
<proteinExistence type="inferred from homology"/>
<dbReference type="InterPro" id="IPR009262">
    <property type="entry name" value="SLC35_F1/F2/F6"/>
</dbReference>
<evidence type="ECO:0000256" key="6">
    <source>
        <dbReference type="ARBA" id="ARBA00023136"/>
    </source>
</evidence>
<evidence type="ECO:0000256" key="4">
    <source>
        <dbReference type="ARBA" id="ARBA00022692"/>
    </source>
</evidence>
<evidence type="ECO:0000313" key="9">
    <source>
        <dbReference type="Proteomes" id="UP000594263"/>
    </source>
</evidence>
<evidence type="ECO:0000256" key="5">
    <source>
        <dbReference type="ARBA" id="ARBA00022989"/>
    </source>
</evidence>
<dbReference type="OMA" id="LVYVSCM"/>
<evidence type="ECO:0000256" key="2">
    <source>
        <dbReference type="ARBA" id="ARBA00007863"/>
    </source>
</evidence>
<evidence type="ECO:0000256" key="3">
    <source>
        <dbReference type="ARBA" id="ARBA00022448"/>
    </source>
</evidence>
<protein>
    <submittedName>
        <fullName evidence="8">Uncharacterized protein</fullName>
    </submittedName>
</protein>
<keyword evidence="9" id="KW-1185">Reference proteome</keyword>
<dbReference type="EnsemblPlants" id="Kaladp0044s0009.1.v1.1">
    <property type="protein sequence ID" value="Kaladp0044s0009.1.v1.1"/>
    <property type="gene ID" value="Kaladp0044s0009.v1.1"/>
</dbReference>
<dbReference type="Proteomes" id="UP000594263">
    <property type="component" value="Unplaced"/>
</dbReference>
<comment type="similarity">
    <text evidence="2">Belongs to the SLC35F solute transporter family.</text>
</comment>
<reference evidence="8" key="1">
    <citation type="submission" date="2021-01" db="UniProtKB">
        <authorList>
            <consortium name="EnsemblPlants"/>
        </authorList>
    </citation>
    <scope>IDENTIFICATION</scope>
</reference>
<dbReference type="Gramene" id="Kaladp0044s0009.1.v1.1">
    <property type="protein sequence ID" value="Kaladp0044s0009.1.v1.1"/>
    <property type="gene ID" value="Kaladp0044s0009.v1.1"/>
</dbReference>
<keyword evidence="4 7" id="KW-0812">Transmembrane</keyword>
<sequence>MPRLNQVLTKKTLTGLGLGQFLSLLITSTGFSSSELARKGINAPTSQSFLNYVLLALVYVSCMFYRKKALKVYILLRTLFLPVRVP</sequence>